<accession>A0A7U2EZB7</accession>
<proteinExistence type="inferred from homology"/>
<feature type="transmembrane region" description="Helical" evidence="8">
    <location>
        <begin position="353"/>
        <end position="372"/>
    </location>
</feature>
<dbReference type="InterPro" id="IPR003663">
    <property type="entry name" value="Sugar/inositol_transpt"/>
</dbReference>
<feature type="transmembrane region" description="Helical" evidence="8">
    <location>
        <begin position="107"/>
        <end position="125"/>
    </location>
</feature>
<feature type="transmembrane region" description="Helical" evidence="8">
    <location>
        <begin position="72"/>
        <end position="95"/>
    </location>
</feature>
<feature type="transmembrane region" description="Helical" evidence="8">
    <location>
        <begin position="131"/>
        <end position="154"/>
    </location>
</feature>
<keyword evidence="6 8" id="KW-0472">Membrane</keyword>
<dbReference type="PANTHER" id="PTHR48022">
    <property type="entry name" value="PLASTIDIC GLUCOSE TRANSPORTER 4"/>
    <property type="match status" value="1"/>
</dbReference>
<dbReference type="GO" id="GO:0016020">
    <property type="term" value="C:membrane"/>
    <property type="evidence" value="ECO:0007669"/>
    <property type="project" value="UniProtKB-SubCell"/>
</dbReference>
<name>A0A7U2EZB7_PHANO</name>
<keyword evidence="4 8" id="KW-0812">Transmembrane</keyword>
<keyword evidence="3 7" id="KW-0813">Transport</keyword>
<dbReference type="Pfam" id="PF00083">
    <property type="entry name" value="Sugar_tr"/>
    <property type="match status" value="1"/>
</dbReference>
<dbReference type="OrthoDB" id="6133115at2759"/>
<dbReference type="InterPro" id="IPR005828">
    <property type="entry name" value="MFS_sugar_transport-like"/>
</dbReference>
<feature type="domain" description="Major facilitator superfamily (MFS) profile" evidence="9">
    <location>
        <begin position="39"/>
        <end position="475"/>
    </location>
</feature>
<dbReference type="PROSITE" id="PS00217">
    <property type="entry name" value="SUGAR_TRANSPORT_2"/>
    <property type="match status" value="1"/>
</dbReference>
<evidence type="ECO:0000259" key="9">
    <source>
        <dbReference type="PROSITE" id="PS50850"/>
    </source>
</evidence>
<feature type="transmembrane region" description="Helical" evidence="8">
    <location>
        <begin position="34"/>
        <end position="52"/>
    </location>
</feature>
<comment type="subcellular location">
    <subcellularLocation>
        <location evidence="1">Membrane</location>
        <topology evidence="1">Multi-pass membrane protein</topology>
    </subcellularLocation>
</comment>
<dbReference type="SUPFAM" id="SSF103473">
    <property type="entry name" value="MFS general substrate transporter"/>
    <property type="match status" value="1"/>
</dbReference>
<dbReference type="EMBL" id="CP069028">
    <property type="protein sequence ID" value="QRC95861.1"/>
    <property type="molecule type" value="Genomic_DNA"/>
</dbReference>
<dbReference type="InterPro" id="IPR050360">
    <property type="entry name" value="MFS_Sugar_Transporters"/>
</dbReference>
<dbReference type="InterPro" id="IPR020846">
    <property type="entry name" value="MFS_dom"/>
</dbReference>
<protein>
    <recommendedName>
        <fullName evidence="9">Major facilitator superfamily (MFS) profile domain-containing protein</fullName>
    </recommendedName>
</protein>
<dbReference type="FunFam" id="1.20.1250.20:FF:000134">
    <property type="entry name" value="MFS sugar transporter protein"/>
    <property type="match status" value="1"/>
</dbReference>
<dbReference type="PRINTS" id="PR00171">
    <property type="entry name" value="SUGRTRNSPORT"/>
</dbReference>
<dbReference type="PROSITE" id="PS50850">
    <property type="entry name" value="MFS"/>
    <property type="match status" value="1"/>
</dbReference>
<comment type="similarity">
    <text evidence="2 7">Belongs to the major facilitator superfamily. Sugar transporter (TC 2.A.1.1) family.</text>
</comment>
<evidence type="ECO:0000256" key="6">
    <source>
        <dbReference type="ARBA" id="ARBA00023136"/>
    </source>
</evidence>
<dbReference type="NCBIfam" id="TIGR00879">
    <property type="entry name" value="SP"/>
    <property type="match status" value="1"/>
</dbReference>
<evidence type="ECO:0000256" key="5">
    <source>
        <dbReference type="ARBA" id="ARBA00022989"/>
    </source>
</evidence>
<feature type="transmembrane region" description="Helical" evidence="8">
    <location>
        <begin position="328"/>
        <end position="346"/>
    </location>
</feature>
<reference evidence="11" key="1">
    <citation type="journal article" date="2021" name="BMC Genomics">
        <title>Chromosome-level genome assembly and manually-curated proteome of model necrotroph Parastagonospora nodorum Sn15 reveals a genome-wide trove of candidate effector homologs, and redundancy of virulence-related functions within an accessory chromosome.</title>
        <authorList>
            <person name="Bertazzoni S."/>
            <person name="Jones D.A.B."/>
            <person name="Phan H.T."/>
            <person name="Tan K.-C."/>
            <person name="Hane J.K."/>
        </authorList>
    </citation>
    <scope>NUCLEOTIDE SEQUENCE [LARGE SCALE GENOMIC DNA]</scope>
    <source>
        <strain evidence="11">SN15 / ATCC MYA-4574 / FGSC 10173)</strain>
    </source>
</reference>
<evidence type="ECO:0000256" key="8">
    <source>
        <dbReference type="SAM" id="Phobius"/>
    </source>
</evidence>
<dbReference type="Proteomes" id="UP000663193">
    <property type="component" value="Chromosome 6"/>
</dbReference>
<keyword evidence="5 8" id="KW-1133">Transmembrane helix</keyword>
<dbReference type="PANTHER" id="PTHR48022:SF31">
    <property type="entry name" value="HEXOSE TRANSPORTER"/>
    <property type="match status" value="1"/>
</dbReference>
<feature type="transmembrane region" description="Helical" evidence="8">
    <location>
        <begin position="194"/>
        <end position="217"/>
    </location>
</feature>
<feature type="non-terminal residue" evidence="10">
    <location>
        <position position="1"/>
    </location>
</feature>
<evidence type="ECO:0000256" key="2">
    <source>
        <dbReference type="ARBA" id="ARBA00010992"/>
    </source>
</evidence>
<evidence type="ECO:0000313" key="11">
    <source>
        <dbReference type="Proteomes" id="UP000663193"/>
    </source>
</evidence>
<dbReference type="Gene3D" id="1.20.1250.20">
    <property type="entry name" value="MFS general substrate transporter like domains"/>
    <property type="match status" value="1"/>
</dbReference>
<feature type="transmembrane region" description="Helical" evidence="8">
    <location>
        <begin position="420"/>
        <end position="441"/>
    </location>
</feature>
<feature type="transmembrane region" description="Helical" evidence="8">
    <location>
        <begin position="166"/>
        <end position="188"/>
    </location>
</feature>
<organism evidence="10 11">
    <name type="scientific">Phaeosphaeria nodorum (strain SN15 / ATCC MYA-4574 / FGSC 10173)</name>
    <name type="common">Glume blotch fungus</name>
    <name type="synonym">Parastagonospora nodorum</name>
    <dbReference type="NCBI Taxonomy" id="321614"/>
    <lineage>
        <taxon>Eukaryota</taxon>
        <taxon>Fungi</taxon>
        <taxon>Dikarya</taxon>
        <taxon>Ascomycota</taxon>
        <taxon>Pezizomycotina</taxon>
        <taxon>Dothideomycetes</taxon>
        <taxon>Pleosporomycetidae</taxon>
        <taxon>Pleosporales</taxon>
        <taxon>Pleosporineae</taxon>
        <taxon>Phaeosphaeriaceae</taxon>
        <taxon>Parastagonospora</taxon>
    </lineage>
</organism>
<dbReference type="AlphaFoldDB" id="A0A7U2EZB7"/>
<sequence length="524" mass="57313">HGFFPTPRFSWRLGRTGIMSTKKISRLVPRNQKMFVACLIMLSAIDSVLVGYDSSLMGSFNVMPSYKSYFTLTTTTKSLNTAVSYVGGAAISFISGPWTDWRGRREAIFWSAVITLVGGVIQGASQNIAMFIAGRLIVGFGMGLAQTSTPTLLAETVPVQYRGFAMGLYYACWGVGTLLASGVCYGTQTLSTTWSWRIPSLLQAAPSVWCFVILLFIPESPRWLIAKGRKEEALQILAIANGSGEDTEDTVVQLWAKEIEDTIQFERNREASAWKSVLHPSNRKRMLIVATFPLFVMLPGTNIVTFYFGDMLSSAGIEDANTQLQINVILTSFTLVVALAGSWFADKTGRKKLCAGSLTGGVISLYILAGLTAKYGTSGQKGGIYGTIAMIFIYNATYAWGITPLTVLYPPEVLSFDIRALGMGIYTLVTKLCGLFVAMVIPFGMEAISWKVYIINASVDILFVIFVVLVWVETRGLALEEVDKVFDGVKHSDVPDLETVKAGKYGDVEVTESASKAHRRETVI</sequence>
<evidence type="ECO:0000256" key="7">
    <source>
        <dbReference type="RuleBase" id="RU003346"/>
    </source>
</evidence>
<gene>
    <name evidence="10" type="ORF">JI435_055080</name>
</gene>
<keyword evidence="11" id="KW-1185">Reference proteome</keyword>
<feature type="transmembrane region" description="Helical" evidence="8">
    <location>
        <begin position="453"/>
        <end position="472"/>
    </location>
</feature>
<dbReference type="GO" id="GO:0022857">
    <property type="term" value="F:transmembrane transporter activity"/>
    <property type="evidence" value="ECO:0007669"/>
    <property type="project" value="InterPro"/>
</dbReference>
<evidence type="ECO:0000256" key="3">
    <source>
        <dbReference type="ARBA" id="ARBA00022448"/>
    </source>
</evidence>
<feature type="transmembrane region" description="Helical" evidence="8">
    <location>
        <begin position="384"/>
        <end position="408"/>
    </location>
</feature>
<evidence type="ECO:0000256" key="4">
    <source>
        <dbReference type="ARBA" id="ARBA00022692"/>
    </source>
</evidence>
<dbReference type="VEuPathDB" id="FungiDB:JI435_055080"/>
<dbReference type="InterPro" id="IPR005829">
    <property type="entry name" value="Sugar_transporter_CS"/>
</dbReference>
<evidence type="ECO:0000313" key="10">
    <source>
        <dbReference type="EMBL" id="QRC95861.1"/>
    </source>
</evidence>
<evidence type="ECO:0000256" key="1">
    <source>
        <dbReference type="ARBA" id="ARBA00004141"/>
    </source>
</evidence>
<dbReference type="InterPro" id="IPR036259">
    <property type="entry name" value="MFS_trans_sf"/>
</dbReference>
<feature type="transmembrane region" description="Helical" evidence="8">
    <location>
        <begin position="286"/>
        <end position="308"/>
    </location>
</feature>